<evidence type="ECO:0000313" key="2">
    <source>
        <dbReference type="EMBL" id="QZN94880.1"/>
    </source>
</evidence>
<feature type="transmembrane region" description="Helical" evidence="1">
    <location>
        <begin position="42"/>
        <end position="61"/>
    </location>
</feature>
<proteinExistence type="predicted"/>
<protein>
    <submittedName>
        <fullName evidence="2">L-valine transporter subunit YgaH</fullName>
    </submittedName>
</protein>
<evidence type="ECO:0000256" key="1">
    <source>
        <dbReference type="SAM" id="Phobius"/>
    </source>
</evidence>
<feature type="transmembrane region" description="Helical" evidence="1">
    <location>
        <begin position="6"/>
        <end position="22"/>
    </location>
</feature>
<sequence length="114" mass="12234">MSSQILLIGVLVGMVNFLFRYLPLRLGASRASGSLKRGKVGAVLDSIGIASICALLIVSSVPEIQQHTNKLLPTLIGCLTLTLCFYRTRSIVISTLLGAFCYGIAFKYLSLGII</sequence>
<reference evidence="2 3" key="1">
    <citation type="submission" date="2021-08" db="EMBL/GenBank/DDBJ databases">
        <title>Culture and genomic analysis of Symbiopectobacterium purcellii sp. nov. gen. nov., isolated from the leafhopper Empoasca decipiens.</title>
        <authorList>
            <person name="Nadal-Jimenez P."/>
            <person name="Siozios S."/>
            <person name="Halliday N."/>
            <person name="Camara M."/>
            <person name="Hurst G.D.D."/>
        </authorList>
    </citation>
    <scope>NUCLEOTIDE SEQUENCE [LARGE SCALE GENOMIC DNA]</scope>
    <source>
        <strain evidence="2 3">SyEd1</strain>
    </source>
</reference>
<dbReference type="EMBL" id="CP081864">
    <property type="protein sequence ID" value="QZN94880.1"/>
    <property type="molecule type" value="Genomic_DNA"/>
</dbReference>
<organism evidence="2 3">
    <name type="scientific">Symbiopectobacterium purcellii</name>
    <dbReference type="NCBI Taxonomy" id="2871826"/>
    <lineage>
        <taxon>Bacteria</taxon>
        <taxon>Pseudomonadati</taxon>
        <taxon>Pseudomonadota</taxon>
        <taxon>Gammaproteobacteria</taxon>
        <taxon>Enterobacterales</taxon>
        <taxon>Enterobacteriaceae</taxon>
    </lineage>
</organism>
<name>A0ABX9APF3_9ENTR</name>
<dbReference type="Proteomes" id="UP000825886">
    <property type="component" value="Chromosome"/>
</dbReference>
<keyword evidence="1" id="KW-0812">Transmembrane</keyword>
<dbReference type="NCBIfam" id="NF007711">
    <property type="entry name" value="PRK10408.1"/>
    <property type="match status" value="1"/>
</dbReference>
<feature type="transmembrane region" description="Helical" evidence="1">
    <location>
        <begin position="91"/>
        <end position="109"/>
    </location>
</feature>
<accession>A0ABX9APF3</accession>
<keyword evidence="1" id="KW-1133">Transmembrane helix</keyword>
<keyword evidence="3" id="KW-1185">Reference proteome</keyword>
<gene>
    <name evidence="2" type="primary">ygaH</name>
    <name evidence="2" type="ORF">K6K13_16700</name>
</gene>
<keyword evidence="1" id="KW-0472">Membrane</keyword>
<dbReference type="InterPro" id="IPR008407">
    <property type="entry name" value="Brnchd-chn_aa_trnsp_AzlD"/>
</dbReference>
<dbReference type="RefSeq" id="WP_222157993.1">
    <property type="nucleotide sequence ID" value="NZ_CP081864.1"/>
</dbReference>
<evidence type="ECO:0000313" key="3">
    <source>
        <dbReference type="Proteomes" id="UP000825886"/>
    </source>
</evidence>
<dbReference type="Pfam" id="PF05437">
    <property type="entry name" value="AzlD"/>
    <property type="match status" value="1"/>
</dbReference>